<dbReference type="GeneID" id="87582494"/>
<organism evidence="3 4">
    <name type="scientific">Bacillus smithii 7_3_47FAA</name>
    <dbReference type="NCBI Taxonomy" id="665952"/>
    <lineage>
        <taxon>Bacteria</taxon>
        <taxon>Bacillati</taxon>
        <taxon>Bacillota</taxon>
        <taxon>Bacilli</taxon>
        <taxon>Bacillales</taxon>
        <taxon>Bacillaceae</taxon>
        <taxon>Bacillus</taxon>
    </lineage>
</organism>
<dbReference type="PANTHER" id="PTHR30050:SF8">
    <property type="entry name" value="PRIMOSOMAL PROTEIN DNAI"/>
    <property type="match status" value="1"/>
</dbReference>
<sequence>MKRIQDSLKRLSSPDFHKRYQAVRKDILGNPDVSDFLEKHRDEVDSEVLDKSLGKLYEYITQSKGCQGCPDLSQCRNMMQGYEPVLVMRKGSIDIEYRRCQRKIIFDEQRKTEKLIQSIYVPKEVLKASFETFDFNTPGRIKALKYAEEFVAGYHTQKQQRGLYLYGHFGVGKSYLLGAIANELANVGVPSYIVYFPEFVREMKQSLNDHSINEKLDMIKKTPVLMLDDVGAESVSSWMRDDILGPILQYRSLERLPTFFSSNFDYDELEFHFSHSQRGEEEKLKAARIMERIKFLTIAVKLDGPNRRER</sequence>
<evidence type="ECO:0008006" key="5">
    <source>
        <dbReference type="Google" id="ProtNLM"/>
    </source>
</evidence>
<dbReference type="EMBL" id="ACWF01000160">
    <property type="protein sequence ID" value="EHL73111.1"/>
    <property type="molecule type" value="Genomic_DNA"/>
</dbReference>
<evidence type="ECO:0000313" key="3">
    <source>
        <dbReference type="EMBL" id="EHL73111.1"/>
    </source>
</evidence>
<dbReference type="Proteomes" id="UP000011747">
    <property type="component" value="Unassembled WGS sequence"/>
</dbReference>
<reference evidence="3 4" key="1">
    <citation type="submission" date="2011-09" db="EMBL/GenBank/DDBJ databases">
        <title>The Genome Sequence of Bacillus smithii 7_3_47FAA.</title>
        <authorList>
            <consortium name="The Broad Institute Genome Sequencing Platform"/>
            <person name="Earl A."/>
            <person name="Ward D."/>
            <person name="Feldgarden M."/>
            <person name="Gevers D."/>
            <person name="Daigneault M."/>
            <person name="Strauss J."/>
            <person name="Allen-Vercoe E."/>
            <person name="Young S.K."/>
            <person name="Zeng Q."/>
            <person name="Gargeya S."/>
            <person name="Fitzgerald M."/>
            <person name="Haas B."/>
            <person name="Abouelleil A."/>
            <person name="Alvarado L."/>
            <person name="Arachchi H.M."/>
            <person name="Berlin A."/>
            <person name="Brown A."/>
            <person name="Chapman S.B."/>
            <person name="Chen Z."/>
            <person name="Dunbar C."/>
            <person name="Freedman E."/>
            <person name="Gearin G."/>
            <person name="Goldberg J."/>
            <person name="Griggs A."/>
            <person name="Gujja S."/>
            <person name="Heiman D."/>
            <person name="Howarth C."/>
            <person name="Larson L."/>
            <person name="Lui A."/>
            <person name="MacDonald P.J.P."/>
            <person name="Montmayeur A."/>
            <person name="Murphy C."/>
            <person name="Neiman D."/>
            <person name="Pearson M."/>
            <person name="Priest M."/>
            <person name="Roberts A."/>
            <person name="Saif S."/>
            <person name="Shea T."/>
            <person name="Shenoy N."/>
            <person name="Sisk P."/>
            <person name="Stolte C."/>
            <person name="Sykes S."/>
            <person name="Wortman J."/>
            <person name="Nusbaum C."/>
            <person name="Birren B."/>
        </authorList>
    </citation>
    <scope>NUCLEOTIDE SEQUENCE [LARGE SCALE GENOMIC DNA]</scope>
    <source>
        <strain evidence="3 4">7_3_47FAA</strain>
    </source>
</reference>
<dbReference type="NCBIfam" id="NF006505">
    <property type="entry name" value="PRK08939.1"/>
    <property type="match status" value="1"/>
</dbReference>
<dbReference type="SUPFAM" id="SSF52540">
    <property type="entry name" value="P-loop containing nucleoside triphosphate hydrolases"/>
    <property type="match status" value="1"/>
</dbReference>
<dbReference type="InterPro" id="IPR009928">
    <property type="entry name" value="DnaI_N"/>
</dbReference>
<dbReference type="GO" id="GO:0006260">
    <property type="term" value="P:DNA replication"/>
    <property type="evidence" value="ECO:0007669"/>
    <property type="project" value="TreeGrafter"/>
</dbReference>
<proteinExistence type="predicted"/>
<dbReference type="HOGENOM" id="CLU_077384_1_0_9"/>
<dbReference type="Pfam" id="PF01695">
    <property type="entry name" value="IstB_IS21"/>
    <property type="match status" value="1"/>
</dbReference>
<feature type="domain" description="IstB-like ATP-binding" evidence="1">
    <location>
        <begin position="108"/>
        <end position="267"/>
    </location>
</feature>
<name>G9QQD4_9BACI</name>
<dbReference type="CDD" id="cd00009">
    <property type="entry name" value="AAA"/>
    <property type="match status" value="1"/>
</dbReference>
<accession>G9QQD4</accession>
<protein>
    <recommendedName>
        <fullName evidence="5">Primosomal protein DnaI</fullName>
    </recommendedName>
</protein>
<dbReference type="RefSeq" id="WP_003355602.1">
    <property type="nucleotide sequence ID" value="NZ_JH414764.1"/>
</dbReference>
<keyword evidence="4" id="KW-1185">Reference proteome</keyword>
<evidence type="ECO:0000313" key="4">
    <source>
        <dbReference type="Proteomes" id="UP000011747"/>
    </source>
</evidence>
<dbReference type="GO" id="GO:0005524">
    <property type="term" value="F:ATP binding"/>
    <property type="evidence" value="ECO:0007669"/>
    <property type="project" value="InterPro"/>
</dbReference>
<dbReference type="InterPro" id="IPR027417">
    <property type="entry name" value="P-loop_NTPase"/>
</dbReference>
<dbReference type="Gene3D" id="3.40.50.300">
    <property type="entry name" value="P-loop containing nucleotide triphosphate hydrolases"/>
    <property type="match status" value="1"/>
</dbReference>
<dbReference type="PANTHER" id="PTHR30050">
    <property type="entry name" value="CHROMOSOMAL REPLICATION INITIATOR PROTEIN DNAA"/>
    <property type="match status" value="1"/>
</dbReference>
<dbReference type="InterPro" id="IPR002611">
    <property type="entry name" value="IstB_ATP-bd"/>
</dbReference>
<evidence type="ECO:0000259" key="1">
    <source>
        <dbReference type="Pfam" id="PF01695"/>
    </source>
</evidence>
<evidence type="ECO:0000259" key="2">
    <source>
        <dbReference type="Pfam" id="PF07319"/>
    </source>
</evidence>
<dbReference type="PATRIC" id="fig|665952.3.peg.3430"/>
<comment type="caution">
    <text evidence="3">The sequence shown here is derived from an EMBL/GenBank/DDBJ whole genome shotgun (WGS) entry which is preliminary data.</text>
</comment>
<feature type="domain" description="Primosomal DnaI N-terminal" evidence="2">
    <location>
        <begin position="1"/>
        <end position="97"/>
    </location>
</feature>
<gene>
    <name evidence="3" type="ORF">HMPREF1015_00501</name>
</gene>
<dbReference type="FunFam" id="3.40.50.300:FF:000880">
    <property type="entry name" value="Primosomal protein DnaI"/>
    <property type="match status" value="1"/>
</dbReference>
<dbReference type="AlphaFoldDB" id="G9QQD4"/>
<dbReference type="Pfam" id="PF07319">
    <property type="entry name" value="DnaI_N"/>
    <property type="match status" value="1"/>
</dbReference>